<comment type="caution">
    <text evidence="1">The sequence shown here is derived from an EMBL/GenBank/DDBJ whole genome shotgun (WGS) entry which is preliminary data.</text>
</comment>
<dbReference type="Proteomes" id="UP000287651">
    <property type="component" value="Unassembled WGS sequence"/>
</dbReference>
<dbReference type="AlphaFoldDB" id="A0A426YLW9"/>
<evidence type="ECO:0000313" key="1">
    <source>
        <dbReference type="EMBL" id="RRT52712.1"/>
    </source>
</evidence>
<accession>A0A426YLW9</accession>
<gene>
    <name evidence="1" type="ORF">B296_00015611</name>
</gene>
<proteinExistence type="predicted"/>
<sequence length="133" mass="15038">MFDQSLVQASGQGSDDAVGNSLGVHWELAEGIRSLPRWRNRVHQKKIETHRKIIGGSLTMTVKKNYRSDMDPGSRLGIRPRIGQCDGSSSRIRYNFTEGIEKIDRNTPGDRRRKTMRLAARNARGYRIAGVRS</sequence>
<protein>
    <submittedName>
        <fullName evidence="1">Uncharacterized protein</fullName>
    </submittedName>
</protein>
<reference evidence="1 2" key="1">
    <citation type="journal article" date="2014" name="Agronomy (Basel)">
        <title>A Draft Genome Sequence for Ensete ventricosum, the Drought-Tolerant Tree Against Hunger.</title>
        <authorList>
            <person name="Harrison J."/>
            <person name="Moore K.A."/>
            <person name="Paszkiewicz K."/>
            <person name="Jones T."/>
            <person name="Grant M."/>
            <person name="Ambacheew D."/>
            <person name="Muzemil S."/>
            <person name="Studholme D.J."/>
        </authorList>
    </citation>
    <scope>NUCLEOTIDE SEQUENCE [LARGE SCALE GENOMIC DNA]</scope>
</reference>
<name>A0A426YLW9_ENSVE</name>
<evidence type="ECO:0000313" key="2">
    <source>
        <dbReference type="Proteomes" id="UP000287651"/>
    </source>
</evidence>
<organism evidence="1 2">
    <name type="scientific">Ensete ventricosum</name>
    <name type="common">Abyssinian banana</name>
    <name type="synonym">Musa ensete</name>
    <dbReference type="NCBI Taxonomy" id="4639"/>
    <lineage>
        <taxon>Eukaryota</taxon>
        <taxon>Viridiplantae</taxon>
        <taxon>Streptophyta</taxon>
        <taxon>Embryophyta</taxon>
        <taxon>Tracheophyta</taxon>
        <taxon>Spermatophyta</taxon>
        <taxon>Magnoliopsida</taxon>
        <taxon>Liliopsida</taxon>
        <taxon>Zingiberales</taxon>
        <taxon>Musaceae</taxon>
        <taxon>Ensete</taxon>
    </lineage>
</organism>
<dbReference type="EMBL" id="AMZH03011525">
    <property type="protein sequence ID" value="RRT52712.1"/>
    <property type="molecule type" value="Genomic_DNA"/>
</dbReference>